<evidence type="ECO:0000313" key="2">
    <source>
        <dbReference type="EnsemblMetazoa" id="G25786.1:cds"/>
    </source>
</evidence>
<dbReference type="OMA" id="IHANEFG"/>
<accession>A0A8W8KYE6</accession>
<keyword evidence="3" id="KW-1185">Reference proteome</keyword>
<evidence type="ECO:0000313" key="3">
    <source>
        <dbReference type="Proteomes" id="UP000005408"/>
    </source>
</evidence>
<dbReference type="EnsemblMetazoa" id="G25786.1">
    <property type="protein sequence ID" value="G25786.1:cds"/>
    <property type="gene ID" value="G25786"/>
</dbReference>
<sequence length="316" mass="35775">MPPPTILKRRHTLRGKNLLPVIKKLRGMDQPVPQLARFKINTPLEEMERSQVVSAFRDLTGESEKDCLEMAGREITDENLKCLLHLAIIHANEFGQPDGQNLETIEDQESEPQEPPKKKTKASSPEKLTIDDIDVENVKEKVRSLALQTKPSVPLILVTLDELARTARRKGHSEASMYEELSRQANLNHEKIDIQSFCLNVLGGNASDIVGKALSKAIKIKPEMKSTEMEKINFENQAHSPLLNLYGQPNYMGYMQPQFNFAPNTHQVGAPYGYRRYQRPSYRQSRSAGCLFCGASDHYVRRCTKMKAARGKMNSQ</sequence>
<organism evidence="2 3">
    <name type="scientific">Magallana gigas</name>
    <name type="common">Pacific oyster</name>
    <name type="synonym">Crassostrea gigas</name>
    <dbReference type="NCBI Taxonomy" id="29159"/>
    <lineage>
        <taxon>Eukaryota</taxon>
        <taxon>Metazoa</taxon>
        <taxon>Spiralia</taxon>
        <taxon>Lophotrochozoa</taxon>
        <taxon>Mollusca</taxon>
        <taxon>Bivalvia</taxon>
        <taxon>Autobranchia</taxon>
        <taxon>Pteriomorphia</taxon>
        <taxon>Ostreida</taxon>
        <taxon>Ostreoidea</taxon>
        <taxon>Ostreidae</taxon>
        <taxon>Magallana</taxon>
    </lineage>
</organism>
<protein>
    <submittedName>
        <fullName evidence="2">Uncharacterized protein</fullName>
    </submittedName>
</protein>
<dbReference type="AlphaFoldDB" id="A0A8W8KYE6"/>
<reference evidence="2" key="1">
    <citation type="submission" date="2022-08" db="UniProtKB">
        <authorList>
            <consortium name="EnsemblMetazoa"/>
        </authorList>
    </citation>
    <scope>IDENTIFICATION</scope>
    <source>
        <strain evidence="2">05x7-T-G4-1.051#20</strain>
    </source>
</reference>
<name>A0A8W8KYE6_MAGGI</name>
<proteinExistence type="predicted"/>
<feature type="region of interest" description="Disordered" evidence="1">
    <location>
        <begin position="106"/>
        <end position="126"/>
    </location>
</feature>
<evidence type="ECO:0000256" key="1">
    <source>
        <dbReference type="SAM" id="MobiDB-lite"/>
    </source>
</evidence>
<dbReference type="Proteomes" id="UP000005408">
    <property type="component" value="Unassembled WGS sequence"/>
</dbReference>